<sequence>MSVIRSVAQQWNKADFAQQLQKYFAEDKAIEELFVGATSCSTVCSLIAAMIELPPKPKNEHYSMDKEQVFDTLYQCFLLMFIKELEHNNLTQAEQLIMSLAVHYAQTICDDKQNADSILYDKAQRILTAMARLSSERQKHRKQQCNMGKV</sequence>
<dbReference type="RefSeq" id="WP_264726429.1">
    <property type="nucleotide sequence ID" value="NZ_JAPDMX010000025.1"/>
</dbReference>
<comment type="caution">
    <text evidence="1">The sequence shown here is derived from an EMBL/GenBank/DDBJ whole genome shotgun (WGS) entry which is preliminary data.</text>
</comment>
<evidence type="ECO:0000313" key="2">
    <source>
        <dbReference type="Proteomes" id="UP001163714"/>
    </source>
</evidence>
<evidence type="ECO:0000313" key="1">
    <source>
        <dbReference type="EMBL" id="MCW3172909.1"/>
    </source>
</evidence>
<proteinExistence type="predicted"/>
<protein>
    <submittedName>
        <fullName evidence="1">Uncharacterized protein</fullName>
    </submittedName>
</protein>
<dbReference type="EMBL" id="JAPDMX010000025">
    <property type="protein sequence ID" value="MCW3172909.1"/>
    <property type="molecule type" value="Genomic_DNA"/>
</dbReference>
<reference evidence="1" key="1">
    <citation type="submission" date="2022-10" db="EMBL/GenBank/DDBJ databases">
        <title>Shewanella flava sp. nov, isolated from the estuary of the Fenhe River into the Yellow River.</title>
        <authorList>
            <person name="Li Y."/>
        </authorList>
    </citation>
    <scope>NUCLEOTIDE SEQUENCE</scope>
    <source>
        <strain evidence="1">FYR11-62</strain>
    </source>
</reference>
<accession>A0ABT3IA37</accession>
<organism evidence="1 2">
    <name type="scientific">Shewanella subflava</name>
    <dbReference type="NCBI Taxonomy" id="2986476"/>
    <lineage>
        <taxon>Bacteria</taxon>
        <taxon>Pseudomonadati</taxon>
        <taxon>Pseudomonadota</taxon>
        <taxon>Gammaproteobacteria</taxon>
        <taxon>Alteromonadales</taxon>
        <taxon>Shewanellaceae</taxon>
        <taxon>Shewanella</taxon>
    </lineage>
</organism>
<keyword evidence="2" id="KW-1185">Reference proteome</keyword>
<name>A0ABT3IA37_9GAMM</name>
<dbReference type="Proteomes" id="UP001163714">
    <property type="component" value="Unassembled WGS sequence"/>
</dbReference>
<gene>
    <name evidence="1" type="ORF">OHT75_10500</name>
</gene>